<keyword evidence="3" id="KW-0456">Lyase</keyword>
<dbReference type="OrthoDB" id="77013at2759"/>
<evidence type="ECO:0000313" key="3">
    <source>
        <dbReference type="EMBL" id="KIN00746.1"/>
    </source>
</evidence>
<gene>
    <name evidence="3" type="ORF">OIDMADRAFT_55313</name>
</gene>
<dbReference type="GO" id="GO:0016829">
    <property type="term" value="F:lyase activity"/>
    <property type="evidence" value="ECO:0007669"/>
    <property type="project" value="UniProtKB-KW"/>
</dbReference>
<keyword evidence="1" id="KW-0732">Signal</keyword>
<evidence type="ECO:0000256" key="1">
    <source>
        <dbReference type="SAM" id="SignalP"/>
    </source>
</evidence>
<dbReference type="HOGENOM" id="CLU_081538_1_0_1"/>
<dbReference type="Pfam" id="PF08787">
    <property type="entry name" value="Alginate_lyase2"/>
    <property type="match status" value="1"/>
</dbReference>
<reference evidence="3 4" key="1">
    <citation type="submission" date="2014-04" db="EMBL/GenBank/DDBJ databases">
        <authorList>
            <consortium name="DOE Joint Genome Institute"/>
            <person name="Kuo A."/>
            <person name="Martino E."/>
            <person name="Perotto S."/>
            <person name="Kohler A."/>
            <person name="Nagy L.G."/>
            <person name="Floudas D."/>
            <person name="Copeland A."/>
            <person name="Barry K.W."/>
            <person name="Cichocki N."/>
            <person name="Veneault-Fourrey C."/>
            <person name="LaButti K."/>
            <person name="Lindquist E.A."/>
            <person name="Lipzen A."/>
            <person name="Lundell T."/>
            <person name="Morin E."/>
            <person name="Murat C."/>
            <person name="Sun H."/>
            <person name="Tunlid A."/>
            <person name="Henrissat B."/>
            <person name="Grigoriev I.V."/>
            <person name="Hibbett D.S."/>
            <person name="Martin F."/>
            <person name="Nordberg H.P."/>
            <person name="Cantor M.N."/>
            <person name="Hua S.X."/>
        </authorList>
    </citation>
    <scope>NUCLEOTIDE SEQUENCE [LARGE SCALE GENOMIC DNA]</scope>
    <source>
        <strain evidence="3 4">Zn</strain>
    </source>
</reference>
<dbReference type="InParanoid" id="A0A0C3GXG2"/>
<sequence>MSAKTALSLSLLLAIALPATALPAAALNPDCAPGGNFDLSPWKLQLPIGTQGNPTTISSSSLKGCSGYKNPSYFFTESGDGALVMKVPGSPASSGCVTTANSEHCRTELAETSSWDPNSSKNKLSVTLSVPKPDNSKYGTCIGQIHIDGSVSTKPVAELYYSTAGVLTMGVEKTRSGGDQVPNTVGNVPVGTKFSYTISYENNVLSVSINGKSSTLSTYSLDAPKSYFKAGNYNQGSDASDVHFFSISIEH</sequence>
<name>A0A0C3GXG2_OIDMZ</name>
<feature type="chain" id="PRO_5002165106" evidence="1">
    <location>
        <begin position="22"/>
        <end position="251"/>
    </location>
</feature>
<dbReference type="AlphaFoldDB" id="A0A0C3GXG2"/>
<feature type="domain" description="Alginate lyase 2" evidence="2">
    <location>
        <begin position="37"/>
        <end position="251"/>
    </location>
</feature>
<keyword evidence="4" id="KW-1185">Reference proteome</keyword>
<reference evidence="4" key="2">
    <citation type="submission" date="2015-01" db="EMBL/GenBank/DDBJ databases">
        <title>Evolutionary Origins and Diversification of the Mycorrhizal Mutualists.</title>
        <authorList>
            <consortium name="DOE Joint Genome Institute"/>
            <consortium name="Mycorrhizal Genomics Consortium"/>
            <person name="Kohler A."/>
            <person name="Kuo A."/>
            <person name="Nagy L.G."/>
            <person name="Floudas D."/>
            <person name="Copeland A."/>
            <person name="Barry K.W."/>
            <person name="Cichocki N."/>
            <person name="Veneault-Fourrey C."/>
            <person name="LaButti K."/>
            <person name="Lindquist E.A."/>
            <person name="Lipzen A."/>
            <person name="Lundell T."/>
            <person name="Morin E."/>
            <person name="Murat C."/>
            <person name="Riley R."/>
            <person name="Ohm R."/>
            <person name="Sun H."/>
            <person name="Tunlid A."/>
            <person name="Henrissat B."/>
            <person name="Grigoriev I.V."/>
            <person name="Hibbett D.S."/>
            <person name="Martin F."/>
        </authorList>
    </citation>
    <scope>NUCLEOTIDE SEQUENCE [LARGE SCALE GENOMIC DNA]</scope>
    <source>
        <strain evidence="4">Zn</strain>
    </source>
</reference>
<feature type="signal peptide" evidence="1">
    <location>
        <begin position="1"/>
        <end position="21"/>
    </location>
</feature>
<dbReference type="InterPro" id="IPR014895">
    <property type="entry name" value="Alginate_lyase_2"/>
</dbReference>
<proteinExistence type="predicted"/>
<dbReference type="SUPFAM" id="SSF49899">
    <property type="entry name" value="Concanavalin A-like lectins/glucanases"/>
    <property type="match status" value="1"/>
</dbReference>
<dbReference type="InterPro" id="IPR013320">
    <property type="entry name" value="ConA-like_dom_sf"/>
</dbReference>
<dbReference type="Proteomes" id="UP000054321">
    <property type="component" value="Unassembled WGS sequence"/>
</dbReference>
<evidence type="ECO:0000259" key="2">
    <source>
        <dbReference type="Pfam" id="PF08787"/>
    </source>
</evidence>
<protein>
    <submittedName>
        <fullName evidence="3">Polysaccharide lyase family 7 protein</fullName>
    </submittedName>
</protein>
<dbReference type="Gene3D" id="2.60.120.200">
    <property type="match status" value="1"/>
</dbReference>
<organism evidence="3 4">
    <name type="scientific">Oidiodendron maius (strain Zn)</name>
    <dbReference type="NCBI Taxonomy" id="913774"/>
    <lineage>
        <taxon>Eukaryota</taxon>
        <taxon>Fungi</taxon>
        <taxon>Dikarya</taxon>
        <taxon>Ascomycota</taxon>
        <taxon>Pezizomycotina</taxon>
        <taxon>Leotiomycetes</taxon>
        <taxon>Leotiomycetes incertae sedis</taxon>
        <taxon>Myxotrichaceae</taxon>
        <taxon>Oidiodendron</taxon>
    </lineage>
</organism>
<accession>A0A0C3GXG2</accession>
<dbReference type="EMBL" id="KN832877">
    <property type="protein sequence ID" value="KIN00746.1"/>
    <property type="molecule type" value="Genomic_DNA"/>
</dbReference>
<evidence type="ECO:0000313" key="4">
    <source>
        <dbReference type="Proteomes" id="UP000054321"/>
    </source>
</evidence>